<dbReference type="PATRIC" id="fig|749414.3.peg.3495"/>
<reference evidence="2 3" key="1">
    <citation type="journal article" date="2010" name="J. Bacteriol.">
        <title>Genome sequence of the milbemycin-producing bacterium Streptomyces bingchenggensis.</title>
        <authorList>
            <person name="Wang X.J."/>
            <person name="Yan Y.J."/>
            <person name="Zhang B."/>
            <person name="An J."/>
            <person name="Wang J.J."/>
            <person name="Tian J."/>
            <person name="Jiang L."/>
            <person name="Chen Y.H."/>
            <person name="Huang S.X."/>
            <person name="Yin M."/>
            <person name="Zhang J."/>
            <person name="Gao A.L."/>
            <person name="Liu C.X."/>
            <person name="Zhu Z.X."/>
            <person name="Xiang W.S."/>
        </authorList>
    </citation>
    <scope>NUCLEOTIDE SEQUENCE [LARGE SCALE GENOMIC DNA]</scope>
    <source>
        <strain evidence="2 3">BCW-1</strain>
    </source>
</reference>
<sequence length="767" mass="83283">MAHLTFDDLYHISLTSLGSAADDWKEMVDQLETLATDARDGMVKQSEAARWAGVNADVTRPFVRKTGKEFSDAHAEAKAIWAMLRDAHKELAALQSALKEAVDVDAKNKQIQVTGLPDGTVQCVYLHRRDTNDEHTTAQLDYKDRLKHRINNLIAQADDIDNSASSALKKIHGNDSHDFGHAKYDSLDDAQSARAVQLARKSLAKYRDGGELSITELAELKRLFAQNSKDREFAVDFYKALGPKDALRFQAEIAFDAQNEGDKTQLKLAQSIQTSMGESLATATRPPTGKDDPNTAFREDRDYLGKAWQTDLKRVGRAPLTFQRNSARVEIRGYQVLGAILRHGSYDKSFLTPIAEDMVTFERKHPGAWPQPHNSYSRLGADGFGLNLDKDGGPGWDPMAGLLEGLSHSPGASTEFFHGSTGEGEHDGLKKISNLDYFLGDKDGKGAREWAYGAVGTKVSDTENFGKEALGHALESATSGRPYDSDAPAKNHTQEQADIFDSVVKRVAANPELFKGDGELAPIAGSLGNMSAEYMYDIQRVYAGGDESGYIRDTGAEPDLSKPEDKHTLDLFLKTTTADPDAYAAVTQAQELVTAETLRQAITHRGDNEDIGNLAEIAVTPGAMVEGNAAQGRADAIAAADDSAQKAQEYNDSLTAGDGWIGRFVDLGIGAIDNIPVAGDVAGWVIEDAREAVLDHRAADPDDAAKKIQENKDAYLTTERVKRAERAKQAFYDAATQAGIDAKNQSVKNAAQQVYNAAYSANAVEAS</sequence>
<dbReference type="EMBL" id="CP002047">
    <property type="protein sequence ID" value="ADI06494.1"/>
    <property type="molecule type" value="Genomic_DNA"/>
</dbReference>
<accession>D7CAD7</accession>
<evidence type="ECO:0000256" key="1">
    <source>
        <dbReference type="SAM" id="MobiDB-lite"/>
    </source>
</evidence>
<dbReference type="HOGENOM" id="CLU_020583_0_0_11"/>
<dbReference type="Proteomes" id="UP000000377">
    <property type="component" value="Chromosome"/>
</dbReference>
<feature type="compositionally biased region" description="Basic and acidic residues" evidence="1">
    <location>
        <begin position="288"/>
        <end position="297"/>
    </location>
</feature>
<feature type="region of interest" description="Disordered" evidence="1">
    <location>
        <begin position="277"/>
        <end position="297"/>
    </location>
</feature>
<dbReference type="STRING" id="749414.SBI_03373"/>
<evidence type="ECO:0000313" key="2">
    <source>
        <dbReference type="EMBL" id="ADI06494.1"/>
    </source>
</evidence>
<gene>
    <name evidence="2" type="ordered locus">SBI_03373</name>
</gene>
<keyword evidence="3" id="KW-1185">Reference proteome</keyword>
<dbReference type="AlphaFoldDB" id="D7CAD7"/>
<dbReference type="RefSeq" id="WP_014175971.1">
    <property type="nucleotide sequence ID" value="NC_016582.1"/>
</dbReference>
<proteinExistence type="predicted"/>
<dbReference type="KEGG" id="sbh:SBI_03373"/>
<name>D7CAD7_STRBB</name>
<evidence type="ECO:0008006" key="4">
    <source>
        <dbReference type="Google" id="ProtNLM"/>
    </source>
</evidence>
<organism evidence="2 3">
    <name type="scientific">Streptomyces bingchenggensis (strain BCW-1)</name>
    <dbReference type="NCBI Taxonomy" id="749414"/>
    <lineage>
        <taxon>Bacteria</taxon>
        <taxon>Bacillati</taxon>
        <taxon>Actinomycetota</taxon>
        <taxon>Actinomycetes</taxon>
        <taxon>Kitasatosporales</taxon>
        <taxon>Streptomycetaceae</taxon>
        <taxon>Streptomyces</taxon>
    </lineage>
</organism>
<evidence type="ECO:0000313" key="3">
    <source>
        <dbReference type="Proteomes" id="UP000000377"/>
    </source>
</evidence>
<protein>
    <recommendedName>
        <fullName evidence="4">AG2 protein</fullName>
    </recommendedName>
</protein>
<dbReference type="eggNOG" id="COG5651">
    <property type="taxonomic scope" value="Bacteria"/>
</dbReference>